<dbReference type="AlphaFoldDB" id="A0A2H0KSP9"/>
<evidence type="ECO:0000313" key="1">
    <source>
        <dbReference type="EMBL" id="PIQ75183.1"/>
    </source>
</evidence>
<reference evidence="1 2" key="1">
    <citation type="submission" date="2017-09" db="EMBL/GenBank/DDBJ databases">
        <title>Depth-based differentiation of microbial function through sediment-hosted aquifers and enrichment of novel symbionts in the deep terrestrial subsurface.</title>
        <authorList>
            <person name="Probst A.J."/>
            <person name="Ladd B."/>
            <person name="Jarett J.K."/>
            <person name="Geller-Mcgrath D.E."/>
            <person name="Sieber C.M."/>
            <person name="Emerson J.B."/>
            <person name="Anantharaman K."/>
            <person name="Thomas B.C."/>
            <person name="Malmstrom R."/>
            <person name="Stieglmeier M."/>
            <person name="Klingl A."/>
            <person name="Woyke T."/>
            <person name="Ryan C.M."/>
            <person name="Banfield J.F."/>
        </authorList>
    </citation>
    <scope>NUCLEOTIDE SEQUENCE [LARGE SCALE GENOMIC DNA]</scope>
    <source>
        <strain evidence="1">CG11_big_fil_rev_8_21_14_0_20_40_15</strain>
    </source>
</reference>
<gene>
    <name evidence="1" type="ORF">COV84_02440</name>
</gene>
<dbReference type="Proteomes" id="UP000229317">
    <property type="component" value="Unassembled WGS sequence"/>
</dbReference>
<accession>A0A2H0KSP9</accession>
<comment type="caution">
    <text evidence="1">The sequence shown here is derived from an EMBL/GenBank/DDBJ whole genome shotgun (WGS) entry which is preliminary data.</text>
</comment>
<dbReference type="EMBL" id="PCVO01000037">
    <property type="protein sequence ID" value="PIQ75183.1"/>
    <property type="molecule type" value="Genomic_DNA"/>
</dbReference>
<name>A0A2H0KSP9_9BACT</name>
<evidence type="ECO:0000313" key="2">
    <source>
        <dbReference type="Proteomes" id="UP000229317"/>
    </source>
</evidence>
<protein>
    <submittedName>
        <fullName evidence="1">Uncharacterized protein</fullName>
    </submittedName>
</protein>
<proteinExistence type="predicted"/>
<sequence>MIERKKTGKKGVIYDGYFKVALIRIWEVLDYPCGQRLESSLRETDIVDRLRRLKEMECSDEVAIKLKKVCAKTIDEKLRHQKEVIHQLQKKGQPRSASLLLKKIPIKIHGELDNQQIGNMQIDYVEHCGSSAAGEFVRTIDSTCIASGWEEWEAVMGRGQFPTKEGLDKARSRSPFSWQEIHSDNDKGFVNVHLVKYSEETALRFSRSRPLPC</sequence>
<organism evidence="1 2">
    <name type="scientific">Candidatus Portnoybacteria bacterium CG11_big_fil_rev_8_21_14_0_20_40_15</name>
    <dbReference type="NCBI Taxonomy" id="1974817"/>
    <lineage>
        <taxon>Bacteria</taxon>
        <taxon>Candidatus Portnoyibacteriota</taxon>
    </lineage>
</organism>